<evidence type="ECO:0000256" key="1">
    <source>
        <dbReference type="ARBA" id="ARBA00012513"/>
    </source>
</evidence>
<dbReference type="EMBL" id="JAGSXJ010000045">
    <property type="protein sequence ID" value="KAH6662626.1"/>
    <property type="molecule type" value="Genomic_DNA"/>
</dbReference>
<dbReference type="PANTHER" id="PTHR43671">
    <property type="entry name" value="SERINE/THREONINE-PROTEIN KINASE NEK"/>
    <property type="match status" value="1"/>
</dbReference>
<keyword evidence="4" id="KW-0547">Nucleotide-binding</keyword>
<accession>A0A9P9A525</accession>
<dbReference type="CDD" id="cd00180">
    <property type="entry name" value="PKc"/>
    <property type="match status" value="1"/>
</dbReference>
<dbReference type="PANTHER" id="PTHR43671:SF98">
    <property type="entry name" value="SERINE_THREONINE-PROTEIN KINASE NEK11"/>
    <property type="match status" value="1"/>
</dbReference>
<dbReference type="SUPFAM" id="SSF56112">
    <property type="entry name" value="Protein kinase-like (PK-like)"/>
    <property type="match status" value="1"/>
</dbReference>
<dbReference type="OrthoDB" id="5396681at2759"/>
<dbReference type="Pfam" id="PF26616">
    <property type="entry name" value="CorA-like"/>
    <property type="match status" value="1"/>
</dbReference>
<sequence length="1510" mass="171787">MTAITNVEQLARSIDASSTYPQNLVRSDEFPYALSRYRAEIEELQNRIFKSSDGAIIIWDLDSDNGAGHKYTENPVKGLSELNGLLGTSKPDPFKRFFFLRSRSSRSPLECSKRQMETILSCHQVMAPFLNHVISFQKREEPHRFASFTNEDYLGSQHQLPGLASLNRSGIQLQQCFNVLAMEFDEYDAPQWKQRQVAAHHSFDLQNGRSTWIVMKGDNTIRDRMQEATEKSLKQYPDFPISLAESLRESLRDHMILLQWGTENWSQYITSLEVEYQKLSIVTDFEKIDILADDIFPRRVKARASTLTKAAVALPKTPESLPQISEKAATLASEKSSPPPSPSVPSPGVFRRISSRFTTNSTFPLLGRYSSRMTVDTAEVKNENLDLAELVKFQGPQELNRLAKDVLTASSVIDQNKRVFSDIRARYQELMESPLFSMHVSDENMRRLCEGHAADFIRKVRRLESDLESHQARLNTILYRTQQASEMYNRLFQVVNTRTAEYFAIASQNSTELMQEWTEQMHQKTMSMHIITIFTLIFLPGTFVATMFSSGILTFGQEGEGGFGPWMGDWKVRPAGLKLFFAICVPLLFMTLCAWTVAYSALRRTARQSDDTHDTLLFHRRQGYIRFHCAPHASVTPPRIGATRAMTTDGVSLTTLSEGLHNLSHKYTGRNALGSNSEHFIPLRELQRFWDDKTIQHVIGFSADYKGSIVLRANAIKTQFLRIYSLLVFLERPEKIELFTSWDLNDEVFPLEKFPAQWAETPPNKDLFTLIYEYQWAYFPVIFEEDRLYSQVLPERMILPILHEEIIREGTDDVVLFRTSLEGSSTFAKPEDEKVKVVRKQYLGMKRKSMFERERKAFETLQSRPCKHIVECYGSFGQKHPKNERSYSLILEHFGAGNLDEFFQKASPPRNKSQVIHFWRSFRGLFAALDTIHHSEVGSRNTTTKYEIVHQDIKPQNILISLSSLDINQLPVLKVIDFGYSFTRLSSQPHSVELGGRPPECSHHGQWKNDRINSITTAADIWSAGCVMSEAAAWVAGGQAGRISYEKARAFEAEQRPAFKDAGHGGCFHDGTDRLKMVDTAHQNIRNKLPSYDDITGEVLTLIDNFMLVPMEKRKQAWDIRELLGKIFDRIAPKESAQAKALVMPSTPPQTRSEPSFETLSSPELLVTKFDESFNESENGTTQQEPSPLPTPPPGPRPELNVDIPSVMHLRPITPPPCSPFTRPDGEPGLSMEEAKKYIKDKKAGRPVDLRVQNVIQQLKDNLDGRDHLFFVDTSLTMVQHRTEVTDTLRVYAYLAKLIDKNGIDAGFSTKSQPRKYSTTTALMDALRKQRWNSAAFENSFGKFIDAVIGNLPSWLQVKKAKQQSIFVLTDGRWGRSDVGACGVEGPILRLIEAMKAKRLDRTHVMIQFIRFGAHHQGIRRLDILDQLGVAQGMDIVDTKYFTYDVWGMFFGAINADVDMEEEEEGSRPVSQQRSPAHGDRPSFTSDRRTSGRLSRHSFGEAMESRIGGV</sequence>
<dbReference type="PROSITE" id="PS50011">
    <property type="entry name" value="PROTEIN_KINASE_DOM"/>
    <property type="match status" value="1"/>
</dbReference>
<name>A0A9P9A525_9PEZI</name>
<keyword evidence="10" id="KW-1133">Transmembrane helix</keyword>
<comment type="catalytic activity">
    <reaction evidence="8">
        <text>L-seryl-[protein] + ATP = O-phospho-L-seryl-[protein] + ADP + H(+)</text>
        <dbReference type="Rhea" id="RHEA:17989"/>
        <dbReference type="Rhea" id="RHEA-COMP:9863"/>
        <dbReference type="Rhea" id="RHEA-COMP:11604"/>
        <dbReference type="ChEBI" id="CHEBI:15378"/>
        <dbReference type="ChEBI" id="CHEBI:29999"/>
        <dbReference type="ChEBI" id="CHEBI:30616"/>
        <dbReference type="ChEBI" id="CHEBI:83421"/>
        <dbReference type="ChEBI" id="CHEBI:456216"/>
        <dbReference type="EC" id="2.7.11.1"/>
    </reaction>
</comment>
<reference evidence="12" key="1">
    <citation type="journal article" date="2021" name="Nat. Commun.">
        <title>Genetic determinants of endophytism in the Arabidopsis root mycobiome.</title>
        <authorList>
            <person name="Mesny F."/>
            <person name="Miyauchi S."/>
            <person name="Thiergart T."/>
            <person name="Pickel B."/>
            <person name="Atanasova L."/>
            <person name="Karlsson M."/>
            <person name="Huettel B."/>
            <person name="Barry K.W."/>
            <person name="Haridas S."/>
            <person name="Chen C."/>
            <person name="Bauer D."/>
            <person name="Andreopoulos W."/>
            <person name="Pangilinan J."/>
            <person name="LaButti K."/>
            <person name="Riley R."/>
            <person name="Lipzen A."/>
            <person name="Clum A."/>
            <person name="Drula E."/>
            <person name="Henrissat B."/>
            <person name="Kohler A."/>
            <person name="Grigoriev I.V."/>
            <person name="Martin F.M."/>
            <person name="Hacquard S."/>
        </authorList>
    </citation>
    <scope>NUCLEOTIDE SEQUENCE</scope>
    <source>
        <strain evidence="12">MPI-SDFR-AT-0117</strain>
    </source>
</reference>
<evidence type="ECO:0000256" key="4">
    <source>
        <dbReference type="ARBA" id="ARBA00022741"/>
    </source>
</evidence>
<dbReference type="InterPro" id="IPR058257">
    <property type="entry name" value="CorA-like_dom"/>
</dbReference>
<evidence type="ECO:0000256" key="10">
    <source>
        <dbReference type="SAM" id="Phobius"/>
    </source>
</evidence>
<evidence type="ECO:0000256" key="6">
    <source>
        <dbReference type="ARBA" id="ARBA00022840"/>
    </source>
</evidence>
<organism evidence="12 13">
    <name type="scientific">Plectosphaerella plurivora</name>
    <dbReference type="NCBI Taxonomy" id="936078"/>
    <lineage>
        <taxon>Eukaryota</taxon>
        <taxon>Fungi</taxon>
        <taxon>Dikarya</taxon>
        <taxon>Ascomycota</taxon>
        <taxon>Pezizomycotina</taxon>
        <taxon>Sordariomycetes</taxon>
        <taxon>Hypocreomycetidae</taxon>
        <taxon>Glomerellales</taxon>
        <taxon>Plectosphaerellaceae</taxon>
        <taxon>Plectosphaerella</taxon>
    </lineage>
</organism>
<feature type="region of interest" description="Disordered" evidence="9">
    <location>
        <begin position="1139"/>
        <end position="1160"/>
    </location>
</feature>
<feature type="domain" description="Protein kinase" evidence="11">
    <location>
        <begin position="801"/>
        <end position="1128"/>
    </location>
</feature>
<dbReference type="InterPro" id="IPR000719">
    <property type="entry name" value="Prot_kinase_dom"/>
</dbReference>
<dbReference type="InterPro" id="IPR008271">
    <property type="entry name" value="Ser/Thr_kinase_AS"/>
</dbReference>
<dbReference type="Gene3D" id="1.10.510.10">
    <property type="entry name" value="Transferase(Phosphotransferase) domain 1"/>
    <property type="match status" value="1"/>
</dbReference>
<feature type="transmembrane region" description="Helical" evidence="10">
    <location>
        <begin position="575"/>
        <end position="598"/>
    </location>
</feature>
<evidence type="ECO:0000259" key="11">
    <source>
        <dbReference type="PROSITE" id="PS50011"/>
    </source>
</evidence>
<feature type="compositionally biased region" description="Polar residues" evidence="9">
    <location>
        <begin position="1149"/>
        <end position="1160"/>
    </location>
</feature>
<evidence type="ECO:0000313" key="13">
    <source>
        <dbReference type="Proteomes" id="UP000770015"/>
    </source>
</evidence>
<dbReference type="InterPro" id="IPR011009">
    <property type="entry name" value="Kinase-like_dom_sf"/>
</dbReference>
<evidence type="ECO:0000313" key="12">
    <source>
        <dbReference type="EMBL" id="KAH6662626.1"/>
    </source>
</evidence>
<comment type="caution">
    <text evidence="12">The sequence shown here is derived from an EMBL/GenBank/DDBJ whole genome shotgun (WGS) entry which is preliminary data.</text>
</comment>
<keyword evidence="3" id="KW-0808">Transferase</keyword>
<protein>
    <recommendedName>
        <fullName evidence="1">non-specific serine/threonine protein kinase</fullName>
        <ecNumber evidence="1">2.7.11.1</ecNumber>
    </recommendedName>
</protein>
<feature type="compositionally biased region" description="Basic and acidic residues" evidence="9">
    <location>
        <begin position="1477"/>
        <end position="1490"/>
    </location>
</feature>
<feature type="compositionally biased region" description="Polar residues" evidence="9">
    <location>
        <begin position="1176"/>
        <end position="1185"/>
    </location>
</feature>
<keyword evidence="10" id="KW-0472">Membrane</keyword>
<proteinExistence type="predicted"/>
<dbReference type="Pfam" id="PF00069">
    <property type="entry name" value="Pkinase"/>
    <property type="match status" value="1"/>
</dbReference>
<feature type="region of interest" description="Disordered" evidence="9">
    <location>
        <begin position="325"/>
        <end position="350"/>
    </location>
</feature>
<feature type="region of interest" description="Disordered" evidence="9">
    <location>
        <begin position="1461"/>
        <end position="1510"/>
    </location>
</feature>
<feature type="transmembrane region" description="Helical" evidence="10">
    <location>
        <begin position="530"/>
        <end position="555"/>
    </location>
</feature>
<keyword evidence="10" id="KW-0812">Transmembrane</keyword>
<dbReference type="Proteomes" id="UP000770015">
    <property type="component" value="Unassembled WGS sequence"/>
</dbReference>
<evidence type="ECO:0000256" key="8">
    <source>
        <dbReference type="ARBA" id="ARBA00048679"/>
    </source>
</evidence>
<keyword evidence="6" id="KW-0067">ATP-binding</keyword>
<evidence type="ECO:0000256" key="9">
    <source>
        <dbReference type="SAM" id="MobiDB-lite"/>
    </source>
</evidence>
<feature type="region of interest" description="Disordered" evidence="9">
    <location>
        <begin position="1174"/>
        <end position="1201"/>
    </location>
</feature>
<keyword evidence="5" id="KW-0418">Kinase</keyword>
<dbReference type="GO" id="GO:0004674">
    <property type="term" value="F:protein serine/threonine kinase activity"/>
    <property type="evidence" value="ECO:0007669"/>
    <property type="project" value="UniProtKB-KW"/>
</dbReference>
<dbReference type="Gene3D" id="1.20.58.340">
    <property type="entry name" value="Magnesium transport protein CorA, transmembrane region"/>
    <property type="match status" value="1"/>
</dbReference>
<feature type="compositionally biased region" description="Pro residues" evidence="9">
    <location>
        <begin position="1187"/>
        <end position="1197"/>
    </location>
</feature>
<keyword evidence="2" id="KW-0723">Serine/threonine-protein kinase</keyword>
<evidence type="ECO:0000256" key="3">
    <source>
        <dbReference type="ARBA" id="ARBA00022679"/>
    </source>
</evidence>
<dbReference type="InterPro" id="IPR050660">
    <property type="entry name" value="NEK_Ser/Thr_kinase"/>
</dbReference>
<evidence type="ECO:0000256" key="7">
    <source>
        <dbReference type="ARBA" id="ARBA00047899"/>
    </source>
</evidence>
<keyword evidence="13" id="KW-1185">Reference proteome</keyword>
<comment type="catalytic activity">
    <reaction evidence="7">
        <text>L-threonyl-[protein] + ATP = O-phospho-L-threonyl-[protein] + ADP + H(+)</text>
        <dbReference type="Rhea" id="RHEA:46608"/>
        <dbReference type="Rhea" id="RHEA-COMP:11060"/>
        <dbReference type="Rhea" id="RHEA-COMP:11605"/>
        <dbReference type="ChEBI" id="CHEBI:15378"/>
        <dbReference type="ChEBI" id="CHEBI:30013"/>
        <dbReference type="ChEBI" id="CHEBI:30616"/>
        <dbReference type="ChEBI" id="CHEBI:61977"/>
        <dbReference type="ChEBI" id="CHEBI:456216"/>
        <dbReference type="EC" id="2.7.11.1"/>
    </reaction>
</comment>
<dbReference type="EC" id="2.7.11.1" evidence="1"/>
<dbReference type="PROSITE" id="PS00108">
    <property type="entry name" value="PROTEIN_KINASE_ST"/>
    <property type="match status" value="1"/>
</dbReference>
<evidence type="ECO:0000256" key="5">
    <source>
        <dbReference type="ARBA" id="ARBA00022777"/>
    </source>
</evidence>
<evidence type="ECO:0000256" key="2">
    <source>
        <dbReference type="ARBA" id="ARBA00022527"/>
    </source>
</evidence>
<dbReference type="GO" id="GO:0005524">
    <property type="term" value="F:ATP binding"/>
    <property type="evidence" value="ECO:0007669"/>
    <property type="project" value="UniProtKB-KW"/>
</dbReference>
<dbReference type="SMART" id="SM00220">
    <property type="entry name" value="S_TKc"/>
    <property type="match status" value="1"/>
</dbReference>
<gene>
    <name evidence="12" type="ORF">F5X68DRAFT_161634</name>
</gene>